<comment type="caution">
    <text evidence="2">The sequence shown here is derived from an EMBL/GenBank/DDBJ whole genome shotgun (WGS) entry which is preliminary data.</text>
</comment>
<evidence type="ECO:0000313" key="3">
    <source>
        <dbReference type="Proteomes" id="UP001628179"/>
    </source>
</evidence>
<feature type="compositionally biased region" description="Polar residues" evidence="1">
    <location>
        <begin position="205"/>
        <end position="215"/>
    </location>
</feature>
<evidence type="ECO:0000256" key="1">
    <source>
        <dbReference type="SAM" id="MobiDB-lite"/>
    </source>
</evidence>
<gene>
    <name evidence="2" type="ORF">MFIFM68171_09700</name>
</gene>
<keyword evidence="3" id="KW-1185">Reference proteome</keyword>
<protein>
    <submittedName>
        <fullName evidence="2">Uncharacterized protein</fullName>
    </submittedName>
</protein>
<sequence>MSVSILERIERDLDKIGEELWNVEGSDDALDKIFQKLSSLKAQAGVQKSLQATANLLRRQSADKALPKQQATKVKHLIRFVFRKESRGGARHKQLRVWDCDALKFLGLSYSTEEIVRMDDAEFEILQARGPEFFRRRELSHLLYRPDVDKAVDAKFENPDDDGAYDKFIQEHTTIRLQMRKRKYDDVGSGGAADNQGAMRDKAGPSQSSAKEVSSTEPAKYGDVFGLSLEDAQYALSSGEKVTEIFLTNPWAANELGRKPSFLTAWLTEDWGELLSKRGKQIKY</sequence>
<reference evidence="2 3" key="1">
    <citation type="submission" date="2024-09" db="EMBL/GenBank/DDBJ databases">
        <title>Itraconazole resistance in Madurella fahalii resulting from another homologue of gene encoding cytochrome P450 14-alpha sterol demethylase (CYP51).</title>
        <authorList>
            <person name="Yoshioka I."/>
            <person name="Fahal A.H."/>
            <person name="Kaneko S."/>
            <person name="Yaguchi T."/>
        </authorList>
    </citation>
    <scope>NUCLEOTIDE SEQUENCE [LARGE SCALE GENOMIC DNA]</scope>
    <source>
        <strain evidence="2 3">IFM 68171</strain>
    </source>
</reference>
<dbReference type="Proteomes" id="UP001628179">
    <property type="component" value="Unassembled WGS sequence"/>
</dbReference>
<proteinExistence type="predicted"/>
<name>A0ABQ0GP34_9PEZI</name>
<dbReference type="EMBL" id="BAAFSV010000005">
    <property type="protein sequence ID" value="GAB1319490.1"/>
    <property type="molecule type" value="Genomic_DNA"/>
</dbReference>
<feature type="region of interest" description="Disordered" evidence="1">
    <location>
        <begin position="186"/>
        <end position="215"/>
    </location>
</feature>
<organism evidence="2 3">
    <name type="scientific">Madurella fahalii</name>
    <dbReference type="NCBI Taxonomy" id="1157608"/>
    <lineage>
        <taxon>Eukaryota</taxon>
        <taxon>Fungi</taxon>
        <taxon>Dikarya</taxon>
        <taxon>Ascomycota</taxon>
        <taxon>Pezizomycotina</taxon>
        <taxon>Sordariomycetes</taxon>
        <taxon>Sordariomycetidae</taxon>
        <taxon>Sordariales</taxon>
        <taxon>Sordariales incertae sedis</taxon>
        <taxon>Madurella</taxon>
    </lineage>
</organism>
<evidence type="ECO:0000313" key="2">
    <source>
        <dbReference type="EMBL" id="GAB1319490.1"/>
    </source>
</evidence>
<accession>A0ABQ0GP34</accession>
<dbReference type="GeneID" id="98180442"/>
<dbReference type="RefSeq" id="XP_070921220.1">
    <property type="nucleotide sequence ID" value="XM_071065119.1"/>
</dbReference>